<keyword evidence="1" id="KW-0812">Transmembrane</keyword>
<accession>A0ABD3PC83</accession>
<proteinExistence type="predicted"/>
<dbReference type="EMBL" id="JALLPJ020000682">
    <property type="protein sequence ID" value="KAL3785679.1"/>
    <property type="molecule type" value="Genomic_DNA"/>
</dbReference>
<evidence type="ECO:0000313" key="2">
    <source>
        <dbReference type="EMBL" id="KAL3785679.1"/>
    </source>
</evidence>
<dbReference type="Proteomes" id="UP001530400">
    <property type="component" value="Unassembled WGS sequence"/>
</dbReference>
<feature type="transmembrane region" description="Helical" evidence="1">
    <location>
        <begin position="174"/>
        <end position="193"/>
    </location>
</feature>
<keyword evidence="3" id="KW-1185">Reference proteome</keyword>
<organism evidence="2 3">
    <name type="scientific">Cyclotella atomus</name>
    <dbReference type="NCBI Taxonomy" id="382360"/>
    <lineage>
        <taxon>Eukaryota</taxon>
        <taxon>Sar</taxon>
        <taxon>Stramenopiles</taxon>
        <taxon>Ochrophyta</taxon>
        <taxon>Bacillariophyta</taxon>
        <taxon>Coscinodiscophyceae</taxon>
        <taxon>Thalassiosirophycidae</taxon>
        <taxon>Stephanodiscales</taxon>
        <taxon>Stephanodiscaceae</taxon>
        <taxon>Cyclotella</taxon>
    </lineage>
</organism>
<keyword evidence="1" id="KW-0472">Membrane</keyword>
<reference evidence="2 3" key="1">
    <citation type="submission" date="2024-10" db="EMBL/GenBank/DDBJ databases">
        <title>Updated reference genomes for cyclostephanoid diatoms.</title>
        <authorList>
            <person name="Roberts W.R."/>
            <person name="Alverson A.J."/>
        </authorList>
    </citation>
    <scope>NUCLEOTIDE SEQUENCE [LARGE SCALE GENOMIC DNA]</scope>
    <source>
        <strain evidence="2 3">AJA010-31</strain>
    </source>
</reference>
<evidence type="ECO:0000313" key="3">
    <source>
        <dbReference type="Proteomes" id="UP001530400"/>
    </source>
</evidence>
<sequence length="329" mass="36542">MYLQTIADLFFINNLQSISLLLWWPSFDRNIVELVVARRVGMRNERGDKRYPQNLRFTFLRARILRVRYPKCQFTLTTRPAQWHWAWHLALASPVTGNAQPSSFINNKQQQSKQPIISKSIAIRQKNELLLRQKHPSLKSAMIVSLDGLAIVHLSFIAYFAILHLRVEVSLKIILFSAAAAFAAGAIGSAAIARSDADDANAGVPSVPIKIEPDDLPAAISNSTVNAIKRAHQKQNRGGTIVRNASTHDCVAIEFYGPAGLDGRSIEVQYVMSSFMNKAKAFLQWQSYSIIDVSDSDFKELKVILMGNSKSTGRIDPASGCATFEGMIP</sequence>
<protein>
    <submittedName>
        <fullName evidence="2">Uncharacterized protein</fullName>
    </submittedName>
</protein>
<keyword evidence="1" id="KW-1133">Transmembrane helix</keyword>
<comment type="caution">
    <text evidence="2">The sequence shown here is derived from an EMBL/GenBank/DDBJ whole genome shotgun (WGS) entry which is preliminary data.</text>
</comment>
<dbReference type="AlphaFoldDB" id="A0ABD3PC83"/>
<evidence type="ECO:0000256" key="1">
    <source>
        <dbReference type="SAM" id="Phobius"/>
    </source>
</evidence>
<feature type="transmembrane region" description="Helical" evidence="1">
    <location>
        <begin position="141"/>
        <end position="162"/>
    </location>
</feature>
<name>A0ABD3PC83_9STRA</name>
<gene>
    <name evidence="2" type="ORF">ACHAWO_011699</name>
</gene>